<reference evidence="2" key="1">
    <citation type="submission" date="2020-08" db="EMBL/GenBank/DDBJ databases">
        <title>Genome sequencing and assembly of the red palm weevil Rhynchophorus ferrugineus.</title>
        <authorList>
            <person name="Dias G.B."/>
            <person name="Bergman C.M."/>
            <person name="Manee M."/>
        </authorList>
    </citation>
    <scope>NUCLEOTIDE SEQUENCE</scope>
    <source>
        <strain evidence="2">AA-2017</strain>
        <tissue evidence="2">Whole larva</tissue>
    </source>
</reference>
<gene>
    <name evidence="2" type="ORF">GWI33_010684</name>
</gene>
<protein>
    <submittedName>
        <fullName evidence="2">Uncharacterized protein</fullName>
    </submittedName>
</protein>
<dbReference type="EMBL" id="JAACXV010007607">
    <property type="protein sequence ID" value="KAF7276304.1"/>
    <property type="molecule type" value="Genomic_DNA"/>
</dbReference>
<dbReference type="AlphaFoldDB" id="A0A834IAQ1"/>
<evidence type="ECO:0000256" key="1">
    <source>
        <dbReference type="SAM" id="SignalP"/>
    </source>
</evidence>
<sequence length="70" mass="8057">ACFGLKLLALAVIVPRECECDFTYNLALHSQVNKQCYVQYKDISLYLVGNMLGLQEEKSDINRFREISQI</sequence>
<dbReference type="Proteomes" id="UP000625711">
    <property type="component" value="Unassembled WGS sequence"/>
</dbReference>
<feature type="non-terminal residue" evidence="2">
    <location>
        <position position="1"/>
    </location>
</feature>
<name>A0A834IAQ1_RHYFE</name>
<feature type="chain" id="PRO_5032577218" evidence="1">
    <location>
        <begin position="21"/>
        <end position="70"/>
    </location>
</feature>
<evidence type="ECO:0000313" key="2">
    <source>
        <dbReference type="EMBL" id="KAF7276304.1"/>
    </source>
</evidence>
<accession>A0A834IAQ1</accession>
<keyword evidence="3" id="KW-1185">Reference proteome</keyword>
<keyword evidence="1" id="KW-0732">Signal</keyword>
<feature type="signal peptide" evidence="1">
    <location>
        <begin position="1"/>
        <end position="20"/>
    </location>
</feature>
<evidence type="ECO:0000313" key="3">
    <source>
        <dbReference type="Proteomes" id="UP000625711"/>
    </source>
</evidence>
<organism evidence="2 3">
    <name type="scientific">Rhynchophorus ferrugineus</name>
    <name type="common">Red palm weevil</name>
    <name type="synonym">Curculio ferrugineus</name>
    <dbReference type="NCBI Taxonomy" id="354439"/>
    <lineage>
        <taxon>Eukaryota</taxon>
        <taxon>Metazoa</taxon>
        <taxon>Ecdysozoa</taxon>
        <taxon>Arthropoda</taxon>
        <taxon>Hexapoda</taxon>
        <taxon>Insecta</taxon>
        <taxon>Pterygota</taxon>
        <taxon>Neoptera</taxon>
        <taxon>Endopterygota</taxon>
        <taxon>Coleoptera</taxon>
        <taxon>Polyphaga</taxon>
        <taxon>Cucujiformia</taxon>
        <taxon>Curculionidae</taxon>
        <taxon>Dryophthorinae</taxon>
        <taxon>Rhynchophorus</taxon>
    </lineage>
</organism>
<proteinExistence type="predicted"/>
<comment type="caution">
    <text evidence="2">The sequence shown here is derived from an EMBL/GenBank/DDBJ whole genome shotgun (WGS) entry which is preliminary data.</text>
</comment>